<accession>A0A6G1GHB9</accession>
<feature type="region of interest" description="Disordered" evidence="6">
    <location>
        <begin position="507"/>
        <end position="542"/>
    </location>
</feature>
<dbReference type="PROSITE" id="PS50048">
    <property type="entry name" value="ZN2_CY6_FUNGAL_2"/>
    <property type="match status" value="1"/>
</dbReference>
<keyword evidence="5" id="KW-0539">Nucleus</keyword>
<evidence type="ECO:0000313" key="8">
    <source>
        <dbReference type="EMBL" id="KAF1817495.1"/>
    </source>
</evidence>
<gene>
    <name evidence="8 10" type="ORF">P152DRAFT_478469</name>
</gene>
<keyword evidence="3" id="KW-0805">Transcription regulation</keyword>
<feature type="compositionally biased region" description="Low complexity" evidence="6">
    <location>
        <begin position="277"/>
        <end position="289"/>
    </location>
</feature>
<organism evidence="8">
    <name type="scientific">Eremomyces bilateralis CBS 781.70</name>
    <dbReference type="NCBI Taxonomy" id="1392243"/>
    <lineage>
        <taxon>Eukaryota</taxon>
        <taxon>Fungi</taxon>
        <taxon>Dikarya</taxon>
        <taxon>Ascomycota</taxon>
        <taxon>Pezizomycotina</taxon>
        <taxon>Dothideomycetes</taxon>
        <taxon>Dothideomycetes incertae sedis</taxon>
        <taxon>Eremomycetales</taxon>
        <taxon>Eremomycetaceae</taxon>
        <taxon>Eremomyces</taxon>
    </lineage>
</organism>
<evidence type="ECO:0000256" key="6">
    <source>
        <dbReference type="SAM" id="MobiDB-lite"/>
    </source>
</evidence>
<dbReference type="GeneID" id="54422226"/>
<dbReference type="SMART" id="SM00906">
    <property type="entry name" value="Fungal_trans"/>
    <property type="match status" value="1"/>
</dbReference>
<reference evidence="10" key="3">
    <citation type="submission" date="2025-04" db="UniProtKB">
        <authorList>
            <consortium name="RefSeq"/>
        </authorList>
    </citation>
    <scope>IDENTIFICATION</scope>
    <source>
        <strain evidence="10">CBS 781.70</strain>
    </source>
</reference>
<evidence type="ECO:0000256" key="2">
    <source>
        <dbReference type="ARBA" id="ARBA00022723"/>
    </source>
</evidence>
<dbReference type="Proteomes" id="UP000504638">
    <property type="component" value="Unplaced"/>
</dbReference>
<dbReference type="InterPro" id="IPR007219">
    <property type="entry name" value="XnlR_reg_dom"/>
</dbReference>
<dbReference type="Pfam" id="PF04082">
    <property type="entry name" value="Fungal_trans"/>
    <property type="match status" value="1"/>
</dbReference>
<sequence length="1083" mass="117363">MQAQQRVGPLHRHRVTLSSPASPTRSNLALEPTAKITSSVPIASILSTTLSSADPASYLSSSATIAQTTATSSDLSLDSSAALHRAAQQLYDAAQGKGVPTESGARRQEQPRMRSSIACARCRRSKVKCINNGVNTTCRACETTGRECTYPSPAGGGAGGGGGGSSIGGATIGQVHRREEAPGALNGSERGPTDDQTPKRQRLKRTSVAGVVHHASGRDGVRAAVDALDHSLLTARVWTELFEIWQQHFSIDLPFLHPPTFLKPLRSAPMQPPQLPSLPSTSSPDHSTPITPPASPLLLCAFLALTSRFHPVLVAHHSPLSSNRPSNPLIAAEFYAAAARSRLAGNLGDGLGSPDLERTQALLMLALHDWGSGQGSKAWVAVGVAIRNAQILGLQYETELDDEPYARSLPAGLELDRRNSHSSAAVGKDDAFIEQEIRRRTFWSCFVMDRYLSTGKFRPLMLNVRDFRIQLPSSERAFLFGEKVRTLMLTDEADDSDGRADIQKILHGATNGDRHRSSSAAGSTGTVPRNVPDQDDGDSGRWELGQDEGIVSRYVKLTDLYGKIVRYSCGGGRRRDKPYPPWHERSTFAMLLKQVNQFRDRLPRDLTLTSANISAHVTSRTSTSYALLHATLILCTMILHREFLPFLPLKRNQTAASGGFQVDELSAPTGFYEDSAKQLFKSARELIDLLQTCQEWGYVVQTPIAGFATYFAALLGVYRMHFPWMDPEGSLHGRSTVSPGMVPGDAPRHDTQNDVHGFQATRKAIEMVSNTRKAMSMADGWLKALQKTHLYFVKAKREFRRSSRSPPGTDTNFAFGGRPGQLRDVADVENTGDVHMLDVLFSELVGLDNADMEMAEAPESARMQPGSGEIASVGSSVIKNDNGVHDGTPDSASMRPERWNAINSAPASSLPRRDSLPLLNGVQPSFNPLSNAPNTQSPPINQASPHQSDSSSHPGQTLPSIGASPMISPGGPASHNPNATTFLPPTYSGQSSGYPQQPLYSPKQVERTVLPPPNTSQPPPTLAHAPWSMEVRETWLKRLDLRFTGDDVSAFVEGSDWSEWALFATDKQGVGGWLHLVWGGSAL</sequence>
<dbReference type="CDD" id="cd12148">
    <property type="entry name" value="fungal_TF_MHR"/>
    <property type="match status" value="1"/>
</dbReference>
<comment type="subcellular location">
    <subcellularLocation>
        <location evidence="1">Nucleus</location>
    </subcellularLocation>
</comment>
<keyword evidence="2" id="KW-0479">Metal-binding</keyword>
<feature type="region of interest" description="Disordered" evidence="6">
    <location>
        <begin position="1"/>
        <end position="30"/>
    </location>
</feature>
<evidence type="ECO:0000259" key="7">
    <source>
        <dbReference type="PROSITE" id="PS50048"/>
    </source>
</evidence>
<feature type="compositionally biased region" description="Polar residues" evidence="6">
    <location>
        <begin position="975"/>
        <end position="999"/>
    </location>
</feature>
<dbReference type="SUPFAM" id="SSF57701">
    <property type="entry name" value="Zn2/Cys6 DNA-binding domain"/>
    <property type="match status" value="1"/>
</dbReference>
<dbReference type="GO" id="GO:0006351">
    <property type="term" value="P:DNA-templated transcription"/>
    <property type="evidence" value="ECO:0007669"/>
    <property type="project" value="InterPro"/>
</dbReference>
<keyword evidence="9" id="KW-1185">Reference proteome</keyword>
<reference evidence="8 10" key="1">
    <citation type="submission" date="2020-01" db="EMBL/GenBank/DDBJ databases">
        <authorList>
            <consortium name="DOE Joint Genome Institute"/>
            <person name="Haridas S."/>
            <person name="Albert R."/>
            <person name="Binder M."/>
            <person name="Bloem J."/>
            <person name="Labutti K."/>
            <person name="Salamov A."/>
            <person name="Andreopoulos B."/>
            <person name="Baker S.E."/>
            <person name="Barry K."/>
            <person name="Bills G."/>
            <person name="Bluhm B.H."/>
            <person name="Cannon C."/>
            <person name="Castanera R."/>
            <person name="Culley D.E."/>
            <person name="Daum C."/>
            <person name="Ezra D."/>
            <person name="Gonzalez J.B."/>
            <person name="Henrissat B."/>
            <person name="Kuo A."/>
            <person name="Liang C."/>
            <person name="Lipzen A."/>
            <person name="Lutzoni F."/>
            <person name="Magnuson J."/>
            <person name="Mondo S."/>
            <person name="Nolan M."/>
            <person name="Ohm R."/>
            <person name="Pangilinan J."/>
            <person name="Park H.-J."/>
            <person name="Ramirez L."/>
            <person name="Alfaro M."/>
            <person name="Sun H."/>
            <person name="Tritt A."/>
            <person name="Yoshinaga Y."/>
            <person name="Zwiers L.-H."/>
            <person name="Turgeon B.G."/>
            <person name="Goodwin S.B."/>
            <person name="Spatafora J.W."/>
            <person name="Crous P.W."/>
            <person name="Grigoriev I.V."/>
        </authorList>
    </citation>
    <scope>NUCLEOTIDE SEQUENCE</scope>
    <source>
        <strain evidence="8 10">CBS 781.70</strain>
    </source>
</reference>
<dbReference type="OrthoDB" id="5370478at2759"/>
<dbReference type="CDD" id="cd00067">
    <property type="entry name" value="GAL4"/>
    <property type="match status" value="1"/>
</dbReference>
<dbReference type="SMART" id="SM00066">
    <property type="entry name" value="GAL4"/>
    <property type="match status" value="1"/>
</dbReference>
<feature type="region of interest" description="Disordered" evidence="6">
    <location>
        <begin position="182"/>
        <end position="211"/>
    </location>
</feature>
<dbReference type="Pfam" id="PF00172">
    <property type="entry name" value="Zn_clus"/>
    <property type="match status" value="1"/>
</dbReference>
<dbReference type="InterPro" id="IPR001138">
    <property type="entry name" value="Zn2Cys6_DnaBD"/>
</dbReference>
<keyword evidence="4" id="KW-0804">Transcription</keyword>
<dbReference type="PANTHER" id="PTHR47338:SF5">
    <property type="entry name" value="ZN(II)2CYS6 TRANSCRIPTION FACTOR (EUROFUNG)"/>
    <property type="match status" value="1"/>
</dbReference>
<dbReference type="AlphaFoldDB" id="A0A6G1GHB9"/>
<dbReference type="EMBL" id="ML975149">
    <property type="protein sequence ID" value="KAF1817495.1"/>
    <property type="molecule type" value="Genomic_DNA"/>
</dbReference>
<feature type="domain" description="Zn(2)-C6 fungal-type" evidence="7">
    <location>
        <begin position="118"/>
        <end position="150"/>
    </location>
</feature>
<evidence type="ECO:0000256" key="3">
    <source>
        <dbReference type="ARBA" id="ARBA00023015"/>
    </source>
</evidence>
<feature type="compositionally biased region" description="Polar residues" evidence="6">
    <location>
        <begin position="518"/>
        <end position="527"/>
    </location>
</feature>
<dbReference type="GO" id="GO:0000981">
    <property type="term" value="F:DNA-binding transcription factor activity, RNA polymerase II-specific"/>
    <property type="evidence" value="ECO:0007669"/>
    <property type="project" value="InterPro"/>
</dbReference>
<evidence type="ECO:0000313" key="10">
    <source>
        <dbReference type="RefSeq" id="XP_033539126.1"/>
    </source>
</evidence>
<feature type="region of interest" description="Disordered" evidence="6">
    <location>
        <begin position="856"/>
        <end position="999"/>
    </location>
</feature>
<dbReference type="InterPro" id="IPR050815">
    <property type="entry name" value="TF_fung"/>
</dbReference>
<feature type="compositionally biased region" description="Polar residues" evidence="6">
    <location>
        <begin position="16"/>
        <end position="27"/>
    </location>
</feature>
<dbReference type="RefSeq" id="XP_033539126.1">
    <property type="nucleotide sequence ID" value="XM_033681656.1"/>
</dbReference>
<proteinExistence type="predicted"/>
<dbReference type="GO" id="GO:0003677">
    <property type="term" value="F:DNA binding"/>
    <property type="evidence" value="ECO:0007669"/>
    <property type="project" value="InterPro"/>
</dbReference>
<dbReference type="Gene3D" id="4.10.240.10">
    <property type="entry name" value="Zn(2)-C6 fungal-type DNA-binding domain"/>
    <property type="match status" value="1"/>
</dbReference>
<dbReference type="InterPro" id="IPR036864">
    <property type="entry name" value="Zn2-C6_fun-type_DNA-bd_sf"/>
</dbReference>
<dbReference type="PANTHER" id="PTHR47338">
    <property type="entry name" value="ZN(II)2CYS6 TRANSCRIPTION FACTOR (EUROFUNG)-RELATED"/>
    <property type="match status" value="1"/>
</dbReference>
<feature type="region of interest" description="Disordered" evidence="6">
    <location>
        <begin position="266"/>
        <end position="290"/>
    </location>
</feature>
<evidence type="ECO:0000256" key="4">
    <source>
        <dbReference type="ARBA" id="ARBA00023163"/>
    </source>
</evidence>
<protein>
    <recommendedName>
        <fullName evidence="7">Zn(2)-C6 fungal-type domain-containing protein</fullName>
    </recommendedName>
</protein>
<name>A0A6G1GHB9_9PEZI</name>
<dbReference type="GO" id="GO:0008270">
    <property type="term" value="F:zinc ion binding"/>
    <property type="evidence" value="ECO:0007669"/>
    <property type="project" value="InterPro"/>
</dbReference>
<reference evidence="10" key="2">
    <citation type="submission" date="2020-04" db="EMBL/GenBank/DDBJ databases">
        <authorList>
            <consortium name="NCBI Genome Project"/>
        </authorList>
    </citation>
    <scope>NUCLEOTIDE SEQUENCE</scope>
    <source>
        <strain evidence="10">CBS 781.70</strain>
    </source>
</reference>
<dbReference type="GO" id="GO:0005634">
    <property type="term" value="C:nucleus"/>
    <property type="evidence" value="ECO:0007669"/>
    <property type="project" value="UniProtKB-SubCell"/>
</dbReference>
<dbReference type="PROSITE" id="PS00463">
    <property type="entry name" value="ZN2_CY6_FUNGAL_1"/>
    <property type="match status" value="1"/>
</dbReference>
<evidence type="ECO:0000256" key="1">
    <source>
        <dbReference type="ARBA" id="ARBA00004123"/>
    </source>
</evidence>
<evidence type="ECO:0000313" key="9">
    <source>
        <dbReference type="Proteomes" id="UP000504638"/>
    </source>
</evidence>
<feature type="compositionally biased region" description="Polar residues" evidence="6">
    <location>
        <begin position="922"/>
        <end position="959"/>
    </location>
</feature>
<evidence type="ECO:0000256" key="5">
    <source>
        <dbReference type="ARBA" id="ARBA00023242"/>
    </source>
</evidence>
<feature type="region of interest" description="Disordered" evidence="6">
    <location>
        <begin position="93"/>
        <end position="116"/>
    </location>
</feature>